<proteinExistence type="inferred from homology"/>
<keyword evidence="4 9" id="KW-0813">Transport</keyword>
<dbReference type="AlphaFoldDB" id="A0A3M6UGC7"/>
<gene>
    <name evidence="11" type="ORF">pdam_00019794</name>
</gene>
<comment type="catalytic activity">
    <reaction evidence="1 9">
        <text>riboflavin(in) = riboflavin(out)</text>
        <dbReference type="Rhea" id="RHEA:35015"/>
        <dbReference type="ChEBI" id="CHEBI:57986"/>
    </reaction>
</comment>
<name>A0A3M6UGC7_POCDA</name>
<comment type="similarity">
    <text evidence="3 9">Belongs to the riboflavin transporter family.</text>
</comment>
<feature type="transmembrane region" description="Helical" evidence="9">
    <location>
        <begin position="437"/>
        <end position="465"/>
    </location>
</feature>
<dbReference type="GO" id="GO:0005886">
    <property type="term" value="C:plasma membrane"/>
    <property type="evidence" value="ECO:0007669"/>
    <property type="project" value="UniProtKB-SubCell"/>
</dbReference>
<feature type="compositionally biased region" description="Polar residues" evidence="10">
    <location>
        <begin position="194"/>
        <end position="220"/>
    </location>
</feature>
<accession>A0A3M6UGC7</accession>
<evidence type="ECO:0000313" key="11">
    <source>
        <dbReference type="EMBL" id="RMX52554.1"/>
    </source>
</evidence>
<evidence type="ECO:0000256" key="6">
    <source>
        <dbReference type="ARBA" id="ARBA00022692"/>
    </source>
</evidence>
<organism evidence="11 12">
    <name type="scientific">Pocillopora damicornis</name>
    <name type="common">Cauliflower coral</name>
    <name type="synonym">Millepora damicornis</name>
    <dbReference type="NCBI Taxonomy" id="46731"/>
    <lineage>
        <taxon>Eukaryota</taxon>
        <taxon>Metazoa</taxon>
        <taxon>Cnidaria</taxon>
        <taxon>Anthozoa</taxon>
        <taxon>Hexacorallia</taxon>
        <taxon>Scleractinia</taxon>
        <taxon>Astrocoeniina</taxon>
        <taxon>Pocilloporidae</taxon>
        <taxon>Pocillopora</taxon>
    </lineage>
</organism>
<comment type="subcellular location">
    <subcellularLocation>
        <location evidence="2 9">Cell membrane</location>
        <topology evidence="2 9">Multi-pass membrane protein</topology>
    </subcellularLocation>
</comment>
<keyword evidence="8 9" id="KW-0472">Membrane</keyword>
<evidence type="ECO:0000313" key="12">
    <source>
        <dbReference type="Proteomes" id="UP000275408"/>
    </source>
</evidence>
<keyword evidence="12" id="KW-1185">Reference proteome</keyword>
<evidence type="ECO:0000256" key="3">
    <source>
        <dbReference type="ARBA" id="ARBA00006366"/>
    </source>
</evidence>
<dbReference type="Pfam" id="PF06237">
    <property type="entry name" value="SLC52_ribofla_tr"/>
    <property type="match status" value="1"/>
</dbReference>
<feature type="transmembrane region" description="Helical" evidence="9">
    <location>
        <begin position="402"/>
        <end position="425"/>
    </location>
</feature>
<evidence type="ECO:0000256" key="5">
    <source>
        <dbReference type="ARBA" id="ARBA00022475"/>
    </source>
</evidence>
<keyword evidence="7 9" id="KW-1133">Transmembrane helix</keyword>
<dbReference type="Proteomes" id="UP000275408">
    <property type="component" value="Unassembled WGS sequence"/>
</dbReference>
<evidence type="ECO:0000256" key="7">
    <source>
        <dbReference type="ARBA" id="ARBA00022989"/>
    </source>
</evidence>
<dbReference type="PANTHER" id="PTHR12929:SF10">
    <property type="entry name" value="RIBOFLAVIN TRANSPORTER"/>
    <property type="match status" value="1"/>
</dbReference>
<dbReference type="EMBL" id="RCHS01001612">
    <property type="protein sequence ID" value="RMX52554.1"/>
    <property type="molecule type" value="Genomic_DNA"/>
</dbReference>
<evidence type="ECO:0000256" key="4">
    <source>
        <dbReference type="ARBA" id="ARBA00022448"/>
    </source>
</evidence>
<sequence>MFSLSRLDTAAEEAWVYGSRKEAFLDISIITYVLVVIFGTASWIAINGLWVELPIIVQEIPESWSLPSYLTVIIQLANIAPLAFTLGNKFYPRMVHEIPVIYISLFIGTVSCVLLVFFWKETSFIAGAERSTALLVLCFFLSVVDCTSSVTFLPYMAIFREVYMSPYFLGEGLSGLIPSLVALGQGVGGGSHTPCPSESPTQAPVNTTNGTSNITDSSSWGPGPKFPAEGFFWFLAGMMLASGLAFLGLNYLSVAKRQQVKTIYEVSPDGGQRSTLELVSYEQGSSPGSNPLSNQGSIDPDKTTTKDSIFLMAILAVVSGLSNGVIPAIQSYACIPYSYYIYHLTLTLSNIANPVTCFVFPFIRTTSTLIIAVLSCVYFGMCTYILIVASQSPNVLLRCNDSGAVLIVFISVSAVSVVTYIKVAIGGIMREKGRRHLLWYGVSEQIGSCVGALAMFAPVNIYHYFKQE</sequence>
<evidence type="ECO:0000256" key="1">
    <source>
        <dbReference type="ARBA" id="ARBA00000215"/>
    </source>
</evidence>
<evidence type="ECO:0000256" key="2">
    <source>
        <dbReference type="ARBA" id="ARBA00004651"/>
    </source>
</evidence>
<evidence type="ECO:0000256" key="8">
    <source>
        <dbReference type="ARBA" id="ARBA00023136"/>
    </source>
</evidence>
<protein>
    <recommendedName>
        <fullName evidence="9">Riboflavin transporter</fullName>
    </recommendedName>
</protein>
<dbReference type="PANTHER" id="PTHR12929">
    <property type="entry name" value="SOLUTE CARRIER FAMILY 52"/>
    <property type="match status" value="1"/>
</dbReference>
<keyword evidence="5 9" id="KW-1003">Cell membrane</keyword>
<feature type="region of interest" description="Disordered" evidence="10">
    <location>
        <begin position="191"/>
        <end position="221"/>
    </location>
</feature>
<dbReference type="InterPro" id="IPR009357">
    <property type="entry name" value="Riboflavin_transptr"/>
</dbReference>
<feature type="transmembrane region" description="Helical" evidence="9">
    <location>
        <begin position="23"/>
        <end position="46"/>
    </location>
</feature>
<dbReference type="OrthoDB" id="9995836at2759"/>
<feature type="transmembrane region" description="Helical" evidence="9">
    <location>
        <begin position="339"/>
        <end position="362"/>
    </location>
</feature>
<feature type="transmembrane region" description="Helical" evidence="9">
    <location>
        <begin position="131"/>
        <end position="155"/>
    </location>
</feature>
<evidence type="ECO:0000256" key="9">
    <source>
        <dbReference type="RuleBase" id="RU368035"/>
    </source>
</evidence>
<evidence type="ECO:0000256" key="10">
    <source>
        <dbReference type="SAM" id="MobiDB-lite"/>
    </source>
</evidence>
<feature type="transmembrane region" description="Helical" evidence="9">
    <location>
        <begin position="99"/>
        <end position="119"/>
    </location>
</feature>
<comment type="function">
    <text evidence="9">Plasma membrane transporter mediating the uptake by cells of the water soluble vitamin B2/riboflavin that plays a key role in biochemical oxidation-reduction reactions of the carbohydrate, lipid, and amino acid metabolism.</text>
</comment>
<dbReference type="GO" id="GO:0032217">
    <property type="term" value="F:riboflavin transmembrane transporter activity"/>
    <property type="evidence" value="ECO:0007669"/>
    <property type="project" value="UniProtKB-UniRule"/>
</dbReference>
<feature type="transmembrane region" description="Helical" evidence="9">
    <location>
        <begin position="309"/>
        <end position="333"/>
    </location>
</feature>
<feature type="transmembrane region" description="Helical" evidence="9">
    <location>
        <begin position="66"/>
        <end position="87"/>
    </location>
</feature>
<comment type="caution">
    <text evidence="11">The sequence shown here is derived from an EMBL/GenBank/DDBJ whole genome shotgun (WGS) entry which is preliminary data.</text>
</comment>
<keyword evidence="6 9" id="KW-0812">Transmembrane</keyword>
<feature type="transmembrane region" description="Helical" evidence="9">
    <location>
        <begin position="231"/>
        <end position="252"/>
    </location>
</feature>
<feature type="transmembrane region" description="Helical" evidence="9">
    <location>
        <begin position="369"/>
        <end position="390"/>
    </location>
</feature>
<reference evidence="11 12" key="1">
    <citation type="journal article" date="2018" name="Sci. Rep.">
        <title>Comparative analysis of the Pocillopora damicornis genome highlights role of immune system in coral evolution.</title>
        <authorList>
            <person name="Cunning R."/>
            <person name="Bay R.A."/>
            <person name="Gillette P."/>
            <person name="Baker A.C."/>
            <person name="Traylor-Knowles N."/>
        </authorList>
    </citation>
    <scope>NUCLEOTIDE SEQUENCE [LARGE SCALE GENOMIC DNA]</scope>
    <source>
        <strain evidence="11">RSMAS</strain>
        <tissue evidence="11">Whole animal</tissue>
    </source>
</reference>